<evidence type="ECO:0000313" key="12">
    <source>
        <dbReference type="Proteomes" id="UP000249422"/>
    </source>
</evidence>
<evidence type="ECO:0000259" key="10">
    <source>
        <dbReference type="Pfam" id="PF26002"/>
    </source>
</evidence>
<evidence type="ECO:0000256" key="2">
    <source>
        <dbReference type="ARBA" id="ARBA00009477"/>
    </source>
</evidence>
<protein>
    <submittedName>
        <fullName evidence="11">Multidrug resistance efflux pump</fullName>
    </submittedName>
</protein>
<sequence>MASIVKKNFYRKEYLAIAFNVNKGNEVIHYYRYGYFLTFSWILVVVCLLLFIFTASYTQRYHATGAIVPEKGIIKITPNVNGVIEKIYIKEGEEVKAGQPLYLIKSDLSLTGNHTNMEGVINEISNQIKILKEKKHYNNILFEARKCDMEKQRKMISKSLDINKKIMVATLKRQDMINDGYVKFEQLNKKGFLSEIDLIQKKQERSSFEIMTLNNREKINELERELSSFEHKLASLDEENILLQLQNNERIASLERDKKIYELKYKRLITSPRSGLAGYVKMEAGDIVNDNSVLMQVIPDIDNKVVKIFIPSRVMGIIKENQLVSIKVNSFPYEKHGVLSAVITNISKAAVEDYDSMSDLAFLSRTDSYYRLYAKIDENANPNLVKKIKSGMRISADISVEKKKIYEWLFSPFFKMKSDIAHVIK</sequence>
<keyword evidence="4 8" id="KW-0812">Transmembrane</keyword>
<evidence type="ECO:0000256" key="5">
    <source>
        <dbReference type="ARBA" id="ARBA00022989"/>
    </source>
</evidence>
<comment type="subcellular location">
    <subcellularLocation>
        <location evidence="1">Membrane</location>
        <topology evidence="1">Single-pass membrane protein</topology>
    </subcellularLocation>
</comment>
<keyword evidence="5 8" id="KW-1133">Transmembrane helix</keyword>
<dbReference type="EMBL" id="QLLM01000022">
    <property type="protein sequence ID" value="RAI99669.1"/>
    <property type="molecule type" value="Genomic_DNA"/>
</dbReference>
<evidence type="ECO:0000313" key="11">
    <source>
        <dbReference type="EMBL" id="RAI99669.1"/>
    </source>
</evidence>
<feature type="coiled-coil region" evidence="7">
    <location>
        <begin position="212"/>
        <end position="271"/>
    </location>
</feature>
<dbReference type="Proteomes" id="UP000249422">
    <property type="component" value="Unassembled WGS sequence"/>
</dbReference>
<dbReference type="Pfam" id="PF25917">
    <property type="entry name" value="BSH_RND"/>
    <property type="match status" value="1"/>
</dbReference>
<dbReference type="PANTHER" id="PTHR30386">
    <property type="entry name" value="MEMBRANE FUSION SUBUNIT OF EMRAB-TOLC MULTIDRUG EFFLUX PUMP"/>
    <property type="match status" value="1"/>
</dbReference>
<comment type="similarity">
    <text evidence="2">Belongs to the membrane fusion protein (MFP) (TC 8.A.1) family.</text>
</comment>
<dbReference type="Gene3D" id="2.40.50.100">
    <property type="match status" value="1"/>
</dbReference>
<feature type="domain" description="Multidrug resistance protein MdtA-like barrel-sandwich hybrid" evidence="9">
    <location>
        <begin position="74"/>
        <end position="292"/>
    </location>
</feature>
<evidence type="ECO:0000256" key="7">
    <source>
        <dbReference type="SAM" id="Coils"/>
    </source>
</evidence>
<reference evidence="11 12" key="1">
    <citation type="submission" date="2018-06" db="EMBL/GenBank/DDBJ databases">
        <title>Freshwater and sediment microbial communities from various areas in North America, analyzing microbe dynamics in response to fracking.</title>
        <authorList>
            <person name="Lamendella R."/>
        </authorList>
    </citation>
    <scope>NUCLEOTIDE SEQUENCE [LARGE SCALE GENOMIC DNA]</scope>
    <source>
        <strain evidence="11 12">17</strain>
    </source>
</reference>
<proteinExistence type="inferred from homology"/>
<evidence type="ECO:0000259" key="9">
    <source>
        <dbReference type="Pfam" id="PF25917"/>
    </source>
</evidence>
<dbReference type="Pfam" id="PF26002">
    <property type="entry name" value="Beta-barrel_AprE"/>
    <property type="match status" value="1"/>
</dbReference>
<organism evidence="11 12">
    <name type="scientific">Aeromonas salmonicida</name>
    <dbReference type="NCBI Taxonomy" id="645"/>
    <lineage>
        <taxon>Bacteria</taxon>
        <taxon>Pseudomonadati</taxon>
        <taxon>Pseudomonadota</taxon>
        <taxon>Gammaproteobacteria</taxon>
        <taxon>Aeromonadales</taxon>
        <taxon>Aeromonadaceae</taxon>
        <taxon>Aeromonas</taxon>
    </lineage>
</organism>
<dbReference type="PROSITE" id="PS00543">
    <property type="entry name" value="HLYD_FAMILY"/>
    <property type="match status" value="1"/>
</dbReference>
<dbReference type="PRINTS" id="PR01490">
    <property type="entry name" value="RTXTOXIND"/>
</dbReference>
<keyword evidence="7" id="KW-0175">Coiled coil</keyword>
<accession>A0AAX1PF65</accession>
<dbReference type="InterPro" id="IPR050739">
    <property type="entry name" value="MFP"/>
</dbReference>
<keyword evidence="6 8" id="KW-0472">Membrane</keyword>
<name>A0AAX1PF65_AERSA</name>
<comment type="caution">
    <text evidence="11">The sequence shown here is derived from an EMBL/GenBank/DDBJ whole genome shotgun (WGS) entry which is preliminary data.</text>
</comment>
<feature type="domain" description="AprE-like beta-barrel" evidence="10">
    <location>
        <begin position="305"/>
        <end position="400"/>
    </location>
</feature>
<evidence type="ECO:0000256" key="6">
    <source>
        <dbReference type="ARBA" id="ARBA00023136"/>
    </source>
</evidence>
<dbReference type="InterPro" id="IPR058982">
    <property type="entry name" value="Beta-barrel_AprE"/>
</dbReference>
<evidence type="ECO:0000256" key="4">
    <source>
        <dbReference type="ARBA" id="ARBA00022692"/>
    </source>
</evidence>
<evidence type="ECO:0000256" key="3">
    <source>
        <dbReference type="ARBA" id="ARBA00022448"/>
    </source>
</evidence>
<dbReference type="InterPro" id="IPR006144">
    <property type="entry name" value="Secretion_HlyD_CS"/>
</dbReference>
<dbReference type="SUPFAM" id="SSF111369">
    <property type="entry name" value="HlyD-like secretion proteins"/>
    <property type="match status" value="1"/>
</dbReference>
<dbReference type="Gene3D" id="2.40.30.170">
    <property type="match status" value="1"/>
</dbReference>
<dbReference type="GO" id="GO:0016020">
    <property type="term" value="C:membrane"/>
    <property type="evidence" value="ECO:0007669"/>
    <property type="project" value="UniProtKB-SubCell"/>
</dbReference>
<evidence type="ECO:0000256" key="1">
    <source>
        <dbReference type="ARBA" id="ARBA00004167"/>
    </source>
</evidence>
<gene>
    <name evidence="11" type="ORF">DEU50_12256</name>
</gene>
<feature type="transmembrane region" description="Helical" evidence="8">
    <location>
        <begin position="33"/>
        <end position="53"/>
    </location>
</feature>
<dbReference type="GO" id="GO:0009306">
    <property type="term" value="P:protein secretion"/>
    <property type="evidence" value="ECO:0007669"/>
    <property type="project" value="InterPro"/>
</dbReference>
<keyword evidence="3" id="KW-0813">Transport</keyword>
<evidence type="ECO:0000256" key="8">
    <source>
        <dbReference type="SAM" id="Phobius"/>
    </source>
</evidence>
<dbReference type="AlphaFoldDB" id="A0AAX1PF65"/>
<dbReference type="PANTHER" id="PTHR30386:SF28">
    <property type="entry name" value="EXPORTED PROTEIN"/>
    <property type="match status" value="1"/>
</dbReference>
<dbReference type="RefSeq" id="WP_111589547.1">
    <property type="nucleotide sequence ID" value="NZ_CAWNWF010000022.1"/>
</dbReference>
<dbReference type="InterPro" id="IPR058625">
    <property type="entry name" value="MdtA-like_BSH"/>
</dbReference>